<dbReference type="RefSeq" id="XP_047768303.1">
    <property type="nucleotide sequence ID" value="XM_047911690.1"/>
</dbReference>
<dbReference type="InterPro" id="IPR002402">
    <property type="entry name" value="Cyt_P450_E_grp-II"/>
</dbReference>
<evidence type="ECO:0000256" key="3">
    <source>
        <dbReference type="ARBA" id="ARBA00022617"/>
    </source>
</evidence>
<reference evidence="12" key="1">
    <citation type="submission" date="2021-12" db="EMBL/GenBank/DDBJ databases">
        <authorList>
            <person name="Zaccaron A."/>
            <person name="Stergiopoulos I."/>
        </authorList>
    </citation>
    <scope>NUCLEOTIDE SEQUENCE</scope>
    <source>
        <strain evidence="12">Race5_Kim</strain>
    </source>
</reference>
<keyword evidence="4 8" id="KW-0479">Metal-binding</keyword>
<feature type="signal peptide" evidence="11">
    <location>
        <begin position="1"/>
        <end position="22"/>
    </location>
</feature>
<dbReference type="PRINTS" id="PR00464">
    <property type="entry name" value="EP450II"/>
</dbReference>
<evidence type="ECO:0000256" key="2">
    <source>
        <dbReference type="ARBA" id="ARBA00010617"/>
    </source>
</evidence>
<dbReference type="AlphaFoldDB" id="A0A9Q8UVJ1"/>
<evidence type="ECO:0000256" key="7">
    <source>
        <dbReference type="ARBA" id="ARBA00023033"/>
    </source>
</evidence>
<comment type="cofactor">
    <cofactor evidence="1 8">
        <name>heme</name>
        <dbReference type="ChEBI" id="CHEBI:30413"/>
    </cofactor>
</comment>
<organism evidence="12 13">
    <name type="scientific">Passalora fulva</name>
    <name type="common">Tomato leaf mold</name>
    <name type="synonym">Cladosporium fulvum</name>
    <dbReference type="NCBI Taxonomy" id="5499"/>
    <lineage>
        <taxon>Eukaryota</taxon>
        <taxon>Fungi</taxon>
        <taxon>Dikarya</taxon>
        <taxon>Ascomycota</taxon>
        <taxon>Pezizomycotina</taxon>
        <taxon>Dothideomycetes</taxon>
        <taxon>Dothideomycetidae</taxon>
        <taxon>Mycosphaerellales</taxon>
        <taxon>Mycosphaerellaceae</taxon>
        <taxon>Fulvia</taxon>
    </lineage>
</organism>
<dbReference type="PRINTS" id="PR01239">
    <property type="entry name" value="EP450IICYP52"/>
</dbReference>
<evidence type="ECO:0000256" key="11">
    <source>
        <dbReference type="SAM" id="SignalP"/>
    </source>
</evidence>
<dbReference type="GeneID" id="71992420"/>
<evidence type="ECO:0000256" key="10">
    <source>
        <dbReference type="SAM" id="MobiDB-lite"/>
    </source>
</evidence>
<dbReference type="InterPro" id="IPR047146">
    <property type="entry name" value="Cyt_P450_E_CYP52_fungi"/>
</dbReference>
<dbReference type="CDD" id="cd11063">
    <property type="entry name" value="CYP52"/>
    <property type="match status" value="1"/>
</dbReference>
<evidence type="ECO:0000256" key="4">
    <source>
        <dbReference type="ARBA" id="ARBA00022723"/>
    </source>
</evidence>
<dbReference type="InterPro" id="IPR001128">
    <property type="entry name" value="Cyt_P450"/>
</dbReference>
<proteinExistence type="inferred from homology"/>
<comment type="similarity">
    <text evidence="2 9">Belongs to the cytochrome P450 family.</text>
</comment>
<evidence type="ECO:0000256" key="9">
    <source>
        <dbReference type="RuleBase" id="RU000461"/>
    </source>
</evidence>
<keyword evidence="7 9" id="KW-0503">Monooxygenase</keyword>
<dbReference type="PROSITE" id="PS00086">
    <property type="entry name" value="CYTOCHROME_P450"/>
    <property type="match status" value="1"/>
</dbReference>
<dbReference type="GO" id="GO:0020037">
    <property type="term" value="F:heme binding"/>
    <property type="evidence" value="ECO:0007669"/>
    <property type="project" value="InterPro"/>
</dbReference>
<evidence type="ECO:0000256" key="6">
    <source>
        <dbReference type="ARBA" id="ARBA00023004"/>
    </source>
</evidence>
<evidence type="ECO:0000313" key="13">
    <source>
        <dbReference type="Proteomes" id="UP000756132"/>
    </source>
</evidence>
<dbReference type="InterPro" id="IPR036396">
    <property type="entry name" value="Cyt_P450_sf"/>
</dbReference>
<keyword evidence="3 8" id="KW-0349">Heme</keyword>
<name>A0A9Q8UVJ1_PASFU</name>
<keyword evidence="13" id="KW-1185">Reference proteome</keyword>
<reference evidence="12" key="2">
    <citation type="journal article" date="2022" name="Microb. Genom.">
        <title>A chromosome-scale genome assembly of the tomato pathogen Cladosporium fulvum reveals a compartmentalized genome architecture and the presence of a dispensable chromosome.</title>
        <authorList>
            <person name="Zaccaron A.Z."/>
            <person name="Chen L.H."/>
            <person name="Samaras A."/>
            <person name="Stergiopoulos I."/>
        </authorList>
    </citation>
    <scope>NUCLEOTIDE SEQUENCE</scope>
    <source>
        <strain evidence="12">Race5_Kim</strain>
    </source>
</reference>
<dbReference type="GO" id="GO:0016712">
    <property type="term" value="F:oxidoreductase activity, acting on paired donors, with incorporation or reduction of molecular oxygen, reduced flavin or flavoprotein as one donor, and incorporation of one atom of oxygen"/>
    <property type="evidence" value="ECO:0007669"/>
    <property type="project" value="InterPro"/>
</dbReference>
<dbReference type="KEGG" id="ffu:CLAFUR5_12542"/>
<dbReference type="InterPro" id="IPR002974">
    <property type="entry name" value="Cyt_P450_E_CYP52_ascomycetes"/>
</dbReference>
<dbReference type="Gene3D" id="1.10.630.10">
    <property type="entry name" value="Cytochrome P450"/>
    <property type="match status" value="1"/>
</dbReference>
<keyword evidence="5 9" id="KW-0560">Oxidoreductase</keyword>
<dbReference type="GO" id="GO:0005506">
    <property type="term" value="F:iron ion binding"/>
    <property type="evidence" value="ECO:0007669"/>
    <property type="project" value="InterPro"/>
</dbReference>
<feature type="binding site" description="axial binding residue" evidence="8">
    <location>
        <position position="476"/>
    </location>
    <ligand>
        <name>heme</name>
        <dbReference type="ChEBI" id="CHEBI:30413"/>
    </ligand>
    <ligandPart>
        <name>Fe</name>
        <dbReference type="ChEBI" id="CHEBI:18248"/>
    </ligandPart>
</feature>
<keyword evidence="11" id="KW-0732">Signal</keyword>
<dbReference type="InterPro" id="IPR017972">
    <property type="entry name" value="Cyt_P450_CS"/>
</dbReference>
<feature type="chain" id="PRO_5040491195" evidence="11">
    <location>
        <begin position="23"/>
        <end position="534"/>
    </location>
</feature>
<dbReference type="PANTHER" id="PTHR24287:SF1">
    <property type="entry name" value="P450, PUTATIVE (EUROFUNG)-RELATED"/>
    <property type="match status" value="1"/>
</dbReference>
<evidence type="ECO:0000256" key="1">
    <source>
        <dbReference type="ARBA" id="ARBA00001971"/>
    </source>
</evidence>
<gene>
    <name evidence="12" type="ORF">CLAFUR5_12542</name>
</gene>
<dbReference type="EMBL" id="CP090173">
    <property type="protein sequence ID" value="UJO23937.1"/>
    <property type="molecule type" value="Genomic_DNA"/>
</dbReference>
<accession>A0A9Q8UVJ1</accession>
<evidence type="ECO:0000256" key="8">
    <source>
        <dbReference type="PIRSR" id="PIRSR602402-1"/>
    </source>
</evidence>
<dbReference type="PRINTS" id="PR00385">
    <property type="entry name" value="P450"/>
</dbReference>
<sequence>MHSAILLPLLGFAALALYKVVTIVVTSIENSSKARQLGCKDAPAYPNCGFFGLRHVKELQAADAKQQFLEFLQERQKNMSRLHGRECTTFSFNVLGTKVYFTSDPKNIQAILATQFADYDLGSTRHAIMSQTLGDGIFVQDGEKWSHSRAMLRPNFVREQISDLDMEERHVQSLINVMPVQNDGWTNFTDIQTLFFRLTIDAATEFLFGQSVDSQLAEASNAEPNKSDSQKQDERAFSKNFDQAQATMAKKFRLADMHWLHSPKEYKVNNKIVNDFVRHYVDIALAKGTSEKKAEEGHAGKEKYVFLEAIAQQTRDPDEIRAQLLNILLAGRDTTASLLSWCFHQLLRHPEVFDKLRTTVVETFGTYDNPQDISFATLKGCQYLQYVLNETLRLWTVVPGNSRRSNKPTTLPRGGGPDGNSPVFIPADTGVDYSIHIMHRRKDLWGEDADEFKPERFVGRRAGWEFLPFNGGPRICIGQQFALTESSYVMVRLLQKYDKLEAAPGQLDGPVRSNLTLTSCPANPVTLKLREAKN</sequence>
<dbReference type="Pfam" id="PF00067">
    <property type="entry name" value="p450"/>
    <property type="match status" value="1"/>
</dbReference>
<dbReference type="OrthoDB" id="1470350at2759"/>
<feature type="region of interest" description="Disordered" evidence="10">
    <location>
        <begin position="402"/>
        <end position="421"/>
    </location>
</feature>
<dbReference type="Proteomes" id="UP000756132">
    <property type="component" value="Chromosome 11"/>
</dbReference>
<dbReference type="SUPFAM" id="SSF48264">
    <property type="entry name" value="Cytochrome P450"/>
    <property type="match status" value="1"/>
</dbReference>
<evidence type="ECO:0000313" key="12">
    <source>
        <dbReference type="EMBL" id="UJO23937.1"/>
    </source>
</evidence>
<keyword evidence="6 8" id="KW-0408">Iron</keyword>
<evidence type="ECO:0000256" key="5">
    <source>
        <dbReference type="ARBA" id="ARBA00023002"/>
    </source>
</evidence>
<protein>
    <submittedName>
        <fullName evidence="12">Cytochrome P450 monooxygenase alt2</fullName>
    </submittedName>
</protein>
<dbReference type="PANTHER" id="PTHR24287">
    <property type="entry name" value="P450, PUTATIVE (EUROFUNG)-RELATED"/>
    <property type="match status" value="1"/>
</dbReference>